<gene>
    <name evidence="2" type="ORF">I7I51_06154</name>
</gene>
<accession>A0A8A1ML53</accession>
<dbReference type="EMBL" id="CP069115">
    <property type="protein sequence ID" value="QSS65312.1"/>
    <property type="molecule type" value="Genomic_DNA"/>
</dbReference>
<feature type="compositionally biased region" description="Polar residues" evidence="1">
    <location>
        <begin position="33"/>
        <end position="42"/>
    </location>
</feature>
<feature type="region of interest" description="Disordered" evidence="1">
    <location>
        <begin position="126"/>
        <end position="183"/>
    </location>
</feature>
<reference evidence="2" key="1">
    <citation type="submission" date="2021-01" db="EMBL/GenBank/DDBJ databases">
        <title>Chromosome-level genome assembly of a human fungal pathogen reveals clustering of transcriptionally co-regulated genes.</title>
        <authorList>
            <person name="Voorhies M."/>
            <person name="Cohen S."/>
            <person name="Shea T.P."/>
            <person name="Petrus S."/>
            <person name="Munoz J.F."/>
            <person name="Poplawski S."/>
            <person name="Goldman W.E."/>
            <person name="Michael T."/>
            <person name="Cuomo C.A."/>
            <person name="Sil A."/>
            <person name="Beyhan S."/>
        </authorList>
    </citation>
    <scope>NUCLEOTIDE SEQUENCE</scope>
    <source>
        <strain evidence="2">WU24</strain>
    </source>
</reference>
<dbReference type="VEuPathDB" id="FungiDB:I7I51_06154"/>
<name>A0A8A1ML53_AJECA</name>
<evidence type="ECO:0000313" key="2">
    <source>
        <dbReference type="EMBL" id="QSS65312.1"/>
    </source>
</evidence>
<sequence length="541" mass="59906">MSGLSLSNPPRKRPRSEQHPNGLSQHQSKKQKLSNSPRSQSPPGFWDNLSKIWLTKGALRELNRRNNQTALIPYDSCCRKPQRPLTRQLLAELKKTRRCTQYDPNFPNNCAPDILKDIKQFSRNGGPNLSGLRGYLKSPDPLEHTMNSSQSSSQGRKRPATSAPSIKSRETQSTEITKTTSTTAYKRNFEQKLIDHGVYPPEYEYPNGQIPPIPNNWGDINERLVRPRPSLSPSKFSDKEFKEFKKADAHASKEQPVTVSVIPIIEGKMRDAKCAGGGYPFGNLAPLTDGTLAAGKPDHFYGARPEQLDRNIRNELNDLIIPSTQDSLPMAPNFFLEAKGPDGSAAVARRQACYDGALGARGIQSLQSYGQDNPAYDHKAYTITSTYHDGTLKLYTSHCTKPTDSGNRPEYFMTQLNTWGMTGNADTFRHGATAYRNARDWAKEARDALIEAANGKVPGVCTESQSFASSGSGTVSFSTAGPVFVESDTSADETDSEYVDAPQWSFTDHIGDEVEEGDGNTLEIGRGQFKRQKLEARKCHV</sequence>
<feature type="compositionally biased region" description="Low complexity" evidence="1">
    <location>
        <begin position="173"/>
        <end position="183"/>
    </location>
</feature>
<dbReference type="AlphaFoldDB" id="A0A8A1ML53"/>
<organism evidence="2 3">
    <name type="scientific">Ajellomyces capsulatus</name>
    <name type="common">Darling's disease fungus</name>
    <name type="synonym">Histoplasma capsulatum</name>
    <dbReference type="NCBI Taxonomy" id="5037"/>
    <lineage>
        <taxon>Eukaryota</taxon>
        <taxon>Fungi</taxon>
        <taxon>Dikarya</taxon>
        <taxon>Ascomycota</taxon>
        <taxon>Pezizomycotina</taxon>
        <taxon>Eurotiomycetes</taxon>
        <taxon>Eurotiomycetidae</taxon>
        <taxon>Onygenales</taxon>
        <taxon>Ajellomycetaceae</taxon>
        <taxon>Histoplasma</taxon>
    </lineage>
</organism>
<evidence type="ECO:0000313" key="3">
    <source>
        <dbReference type="Proteomes" id="UP000663671"/>
    </source>
</evidence>
<proteinExistence type="predicted"/>
<evidence type="ECO:0000256" key="1">
    <source>
        <dbReference type="SAM" id="MobiDB-lite"/>
    </source>
</evidence>
<protein>
    <submittedName>
        <fullName evidence="2">Uncharacterized protein</fullName>
    </submittedName>
</protein>
<feature type="region of interest" description="Disordered" evidence="1">
    <location>
        <begin position="1"/>
        <end position="46"/>
    </location>
</feature>
<dbReference type="Proteomes" id="UP000663671">
    <property type="component" value="Chromosome 3"/>
</dbReference>
<dbReference type="OrthoDB" id="4188360at2759"/>
<feature type="compositionally biased region" description="Polar residues" evidence="1">
    <location>
        <begin position="145"/>
        <end position="154"/>
    </location>
</feature>